<dbReference type="Pfam" id="PF12697">
    <property type="entry name" value="Abhydrolase_6"/>
    <property type="match status" value="1"/>
</dbReference>
<dbReference type="RefSeq" id="WP_155041552.1">
    <property type="nucleotide sequence ID" value="NZ_WMIG01000017.1"/>
</dbReference>
<organism evidence="2 3">
    <name type="scientific">Paracoccus litorisediminis</name>
    <dbReference type="NCBI Taxonomy" id="2006130"/>
    <lineage>
        <taxon>Bacteria</taxon>
        <taxon>Pseudomonadati</taxon>
        <taxon>Pseudomonadota</taxon>
        <taxon>Alphaproteobacteria</taxon>
        <taxon>Rhodobacterales</taxon>
        <taxon>Paracoccaceae</taxon>
        <taxon>Paracoccus</taxon>
    </lineage>
</organism>
<dbReference type="GO" id="GO:0016787">
    <property type="term" value="F:hydrolase activity"/>
    <property type="evidence" value="ECO:0007669"/>
    <property type="project" value="UniProtKB-KW"/>
</dbReference>
<dbReference type="PRINTS" id="PR00111">
    <property type="entry name" value="ABHYDROLASE"/>
</dbReference>
<dbReference type="Gene3D" id="3.40.50.1820">
    <property type="entry name" value="alpha/beta hydrolase"/>
    <property type="match status" value="1"/>
</dbReference>
<gene>
    <name evidence="2" type="ORF">GL300_20495</name>
</gene>
<accession>A0A844HTE8</accession>
<name>A0A844HTE8_9RHOB</name>
<keyword evidence="2" id="KW-0378">Hydrolase</keyword>
<dbReference type="InterPro" id="IPR029058">
    <property type="entry name" value="AB_hydrolase_fold"/>
</dbReference>
<comment type="caution">
    <text evidence="2">The sequence shown here is derived from an EMBL/GenBank/DDBJ whole genome shotgun (WGS) entry which is preliminary data.</text>
</comment>
<dbReference type="OrthoDB" id="5491135at2"/>
<dbReference type="InterPro" id="IPR000073">
    <property type="entry name" value="AB_hydrolase_1"/>
</dbReference>
<dbReference type="Proteomes" id="UP000449846">
    <property type="component" value="Unassembled WGS sequence"/>
</dbReference>
<reference evidence="2 3" key="1">
    <citation type="submission" date="2019-11" db="EMBL/GenBank/DDBJ databases">
        <authorList>
            <person name="Dong K."/>
        </authorList>
    </citation>
    <scope>NUCLEOTIDE SEQUENCE [LARGE SCALE GENOMIC DNA]</scope>
    <source>
        <strain evidence="2 3">NBRC 112902</strain>
    </source>
</reference>
<dbReference type="EMBL" id="WMIG01000017">
    <property type="protein sequence ID" value="MTH61597.1"/>
    <property type="molecule type" value="Genomic_DNA"/>
</dbReference>
<dbReference type="PANTHER" id="PTHR43689:SF8">
    <property type="entry name" value="ALPHA_BETA-HYDROLASES SUPERFAMILY PROTEIN"/>
    <property type="match status" value="1"/>
</dbReference>
<protein>
    <submittedName>
        <fullName evidence="2">Alpha/beta fold hydrolase</fullName>
    </submittedName>
</protein>
<keyword evidence="3" id="KW-1185">Reference proteome</keyword>
<evidence type="ECO:0000313" key="3">
    <source>
        <dbReference type="Proteomes" id="UP000449846"/>
    </source>
</evidence>
<feature type="domain" description="AB hydrolase-1" evidence="1">
    <location>
        <begin position="3"/>
        <end position="217"/>
    </location>
</feature>
<proteinExistence type="predicted"/>
<evidence type="ECO:0000313" key="2">
    <source>
        <dbReference type="EMBL" id="MTH61597.1"/>
    </source>
</evidence>
<evidence type="ECO:0000259" key="1">
    <source>
        <dbReference type="Pfam" id="PF12697"/>
    </source>
</evidence>
<sequence>MAVVLIPGFMLDRDLWHDVEPALAGFGPLIHSDPTQGASIADMARNTLGMAPARFALIGFSMGGYVAREMVYLAQDRVTHLVLIATSARGDDQVQQRRKAAVAGADPALFRGLSRASIRQSVHPDREQDADLIDRIHKMSVRLGGETFRRQALFQREGDAARLAEIRCPTLIVAGREDRLRSLDEAEELHRGVAGSQIEMLEAGHMIPMEAPQDLSDRLVRFLSD</sequence>
<dbReference type="PANTHER" id="PTHR43689">
    <property type="entry name" value="HYDROLASE"/>
    <property type="match status" value="1"/>
</dbReference>
<dbReference type="SUPFAM" id="SSF53474">
    <property type="entry name" value="alpha/beta-Hydrolases"/>
    <property type="match status" value="1"/>
</dbReference>
<dbReference type="AlphaFoldDB" id="A0A844HTE8"/>